<comment type="caution">
    <text evidence="1">The sequence shown here is derived from an EMBL/GenBank/DDBJ whole genome shotgun (WGS) entry which is preliminary data.</text>
</comment>
<sequence length="1154" mass="130628">MSAYALQAALLGTKLDLRSIAHPELRTKMEGSYAEQHSDEVNEFESCIGSLLPWHQLRIQCLLSATQIADVGKLLQEARDQSLGRAASSRRHAIDAYNEIARLWFDILTTASTSDKFLEDFNQWLATLTQPIFTPTWHYLARLAANTTGHAAAARGFCNRAIDLVTNGSTDCESIAETYIECCRAIFSIDYPEASEYFAEAIAVVSKLGDEVLPRWEAMLDLADQAADPSCPSPEFAYRLARCAEVANEYLYDYFDEKRTISSISGLSPSDAFAALSRWRDRGFASVDDTLESALAMSLKRQSLNPSVACSLIPLVGTSPVPALLRLCFQQLTSRAQKEELFNYALEYVLKEEHGVRFWGELIAVAKLHSLDTSRIDQFHEFAAQHNSVVRESAPDNTTEPPTDWKEIFHGLQSHTTTGIVAAYERFSNSRIYDHAQFWKQLLQEIKGNEVAFLKAVAGVPELHLFNYRYILEQIPEAWKQRKSVSRAVSKLIVDVCSRFAIEITNSKRYAPFPLDLALQWSLPVHDPIETVLSSIGRKSEALDSSRLFTLIGVLALKLSSNEALEALSFAVALFEEEVPEQHGDGSWRPESQAPTNLEEAVAGFVWATLAAPEASLHWRAAHAVVGLVKLGAASSLKHLMDLIQTDSGGCFVDSSFPFYSYNARLYLLVALARAVSDSPALLAPYFETFTKFALTARHVLICHFAAKAAEGVRSSGLVNCSQQVADQLLKVNTSKWPVGTKTSHRKAIKTSKTSKKRKRHEERFHLAYDFDNYWIPSIANCFDLSVSEFEQLAEAIIVDEWQIGLHGRWDEDPRRKLYREREAFHSYSSHPSTEPLTFYLSFHALMTVAGDLLASVPVVRENYDAANPFEHWLQSYLLTRQDGRWLADRVDPPPLEWRSWKDRSPDEHWRWTVDTKDFDQVLKSSPSLLNLWGRWTIRAGSKVETIAIHSALVSNQRSNSLLRALQTTGNHYLYRIPTAGEENELDVQPYQLKGWVKDEQISAELDEYDPWSKNIEYPPLAPADFVLGHVELEADSELRYWRAPDKKGGEILICSEIWGAWSKRESELDHGRRLRASPEFLSNFLSKTKMDLIIEVSIGRKIRREHYETRNEKEIEDVEPYIRFYLLRANGKLDTLSDCTSTGHKVGRRPRTR</sequence>
<accession>A0A8J7PAQ0</accession>
<evidence type="ECO:0000313" key="2">
    <source>
        <dbReference type="Proteomes" id="UP000664277"/>
    </source>
</evidence>
<organism evidence="1 2">
    <name type="scientific">Candidatus Obscuribacter phosphatis</name>
    <dbReference type="NCBI Taxonomy" id="1906157"/>
    <lineage>
        <taxon>Bacteria</taxon>
        <taxon>Bacillati</taxon>
        <taxon>Candidatus Melainabacteria</taxon>
        <taxon>Candidatus Obscuribacterales</taxon>
        <taxon>Candidatus Obscuribacteraceae</taxon>
        <taxon>Candidatus Obscuribacter</taxon>
    </lineage>
</organism>
<evidence type="ECO:0000313" key="1">
    <source>
        <dbReference type="EMBL" id="MBN8659066.1"/>
    </source>
</evidence>
<proteinExistence type="predicted"/>
<dbReference type="AlphaFoldDB" id="A0A8J7PAQ0"/>
<dbReference type="Proteomes" id="UP000664277">
    <property type="component" value="Unassembled WGS sequence"/>
</dbReference>
<dbReference type="EMBL" id="JAFLCK010000002">
    <property type="protein sequence ID" value="MBN8659066.1"/>
    <property type="molecule type" value="Genomic_DNA"/>
</dbReference>
<gene>
    <name evidence="1" type="ORF">J0M35_01795</name>
</gene>
<name>A0A8J7PAQ0_9BACT</name>
<reference evidence="1" key="1">
    <citation type="submission" date="2021-02" db="EMBL/GenBank/DDBJ databases">
        <title>Genome-Resolved Metagenomics of a Microbial Community Performing Photosynthetic Biological Nutrient Removal.</title>
        <authorList>
            <person name="Mcdaniel E.A."/>
        </authorList>
    </citation>
    <scope>NUCLEOTIDE SEQUENCE</scope>
    <source>
        <strain evidence="1">UWPOB_OBS1</strain>
    </source>
</reference>
<protein>
    <submittedName>
        <fullName evidence="1">Uncharacterized protein</fullName>
    </submittedName>
</protein>